<name>A0ABR6HII3_AMIAI</name>
<dbReference type="Proteomes" id="UP000577697">
    <property type="component" value="Unassembled WGS sequence"/>
</dbReference>
<dbReference type="EMBL" id="JACICB010000052">
    <property type="protein sequence ID" value="MBB3710358.1"/>
    <property type="molecule type" value="Genomic_DNA"/>
</dbReference>
<evidence type="ECO:0000313" key="1">
    <source>
        <dbReference type="EMBL" id="MBB3710358.1"/>
    </source>
</evidence>
<accession>A0ABR6HII3</accession>
<proteinExistence type="predicted"/>
<reference evidence="1 2" key="1">
    <citation type="submission" date="2020-08" db="EMBL/GenBank/DDBJ databases">
        <title>Genomic Encyclopedia of Type Strains, Phase IV (KMG-IV): sequencing the most valuable type-strain genomes for metagenomic binning, comparative biology and taxonomic classification.</title>
        <authorList>
            <person name="Goeker M."/>
        </authorList>
    </citation>
    <scope>NUCLEOTIDE SEQUENCE [LARGE SCALE GENOMIC DNA]</scope>
    <source>
        <strain evidence="1 2">DSM 10368</strain>
    </source>
</reference>
<sequence>MLLRLRLGIGRRQAEKLTGLFGDVGEIDKTQRFTDHIEQIAMLARRGVGLMLNCT</sequence>
<evidence type="ECO:0000313" key="2">
    <source>
        <dbReference type="Proteomes" id="UP000577697"/>
    </source>
</evidence>
<organism evidence="1 2">
    <name type="scientific">Aminobacter aminovorans</name>
    <name type="common">Chelatobacter heintzii</name>
    <dbReference type="NCBI Taxonomy" id="83263"/>
    <lineage>
        <taxon>Bacteria</taxon>
        <taxon>Pseudomonadati</taxon>
        <taxon>Pseudomonadota</taxon>
        <taxon>Alphaproteobacteria</taxon>
        <taxon>Hyphomicrobiales</taxon>
        <taxon>Phyllobacteriaceae</taxon>
        <taxon>Aminobacter</taxon>
    </lineage>
</organism>
<protein>
    <submittedName>
        <fullName evidence="1">Uncharacterized protein</fullName>
    </submittedName>
</protein>
<comment type="caution">
    <text evidence="1">The sequence shown here is derived from an EMBL/GenBank/DDBJ whole genome shotgun (WGS) entry which is preliminary data.</text>
</comment>
<keyword evidence="2" id="KW-1185">Reference proteome</keyword>
<gene>
    <name evidence="1" type="ORF">FHS67_006722</name>
</gene>